<feature type="domain" description="Xrn1 N-terminal" evidence="1">
    <location>
        <begin position="1"/>
        <end position="218"/>
    </location>
</feature>
<dbReference type="InterPro" id="IPR004859">
    <property type="entry name" value="Xrn1_N"/>
</dbReference>
<sequence>MGIPSFYKWLVTKYPSIVSSAKEEPEGSPDGVIYDNLYLDINCIIHHCFHPQDSMHADIDVCPPTTVTEVLESIFEYLDRLFRIVRPRRLLYLAVDGVAPCAKMNRMRRGRFHSAWLARDEALEEEEMRRELRAQGKEVPPPEISEVSDPNVITPGTEFMEKLSQALQYYIRARLNTDPGWKDIMVILSDANVPGEGEHKIMSFIRAQRSMEGYESMTPTLDTACMGMMQI</sequence>
<dbReference type="EMBL" id="CM029041">
    <property type="protein sequence ID" value="KAG2622884.1"/>
    <property type="molecule type" value="Genomic_DNA"/>
</dbReference>
<reference evidence="2" key="1">
    <citation type="submission" date="2020-05" db="EMBL/GenBank/DDBJ databases">
        <title>WGS assembly of Panicum virgatum.</title>
        <authorList>
            <person name="Lovell J.T."/>
            <person name="Jenkins J."/>
            <person name="Shu S."/>
            <person name="Juenger T.E."/>
            <person name="Schmutz J."/>
        </authorList>
    </citation>
    <scope>NUCLEOTIDE SEQUENCE</scope>
    <source>
        <strain evidence="2">AP13</strain>
    </source>
</reference>
<proteinExistence type="predicted"/>
<dbReference type="Proteomes" id="UP000823388">
    <property type="component" value="Chromosome 3K"/>
</dbReference>
<name>A0A8T0UPS5_PANVG</name>
<gene>
    <name evidence="2" type="ORF">PVAP13_3KG020327</name>
</gene>
<evidence type="ECO:0000313" key="2">
    <source>
        <dbReference type="EMBL" id="KAG2622884.1"/>
    </source>
</evidence>
<dbReference type="InterPro" id="IPR027073">
    <property type="entry name" value="5_3_exoribonuclease"/>
</dbReference>
<dbReference type="Gene3D" id="3.40.50.12390">
    <property type="match status" value="2"/>
</dbReference>
<dbReference type="AlphaFoldDB" id="A0A8T0UPS5"/>
<protein>
    <recommendedName>
        <fullName evidence="1">Xrn1 N-terminal domain-containing protein</fullName>
    </recommendedName>
</protein>
<evidence type="ECO:0000313" key="3">
    <source>
        <dbReference type="Proteomes" id="UP000823388"/>
    </source>
</evidence>
<organism evidence="2 3">
    <name type="scientific">Panicum virgatum</name>
    <name type="common">Blackwell switchgrass</name>
    <dbReference type="NCBI Taxonomy" id="38727"/>
    <lineage>
        <taxon>Eukaryota</taxon>
        <taxon>Viridiplantae</taxon>
        <taxon>Streptophyta</taxon>
        <taxon>Embryophyta</taxon>
        <taxon>Tracheophyta</taxon>
        <taxon>Spermatophyta</taxon>
        <taxon>Magnoliopsida</taxon>
        <taxon>Liliopsida</taxon>
        <taxon>Poales</taxon>
        <taxon>Poaceae</taxon>
        <taxon>PACMAD clade</taxon>
        <taxon>Panicoideae</taxon>
        <taxon>Panicodae</taxon>
        <taxon>Paniceae</taxon>
        <taxon>Panicinae</taxon>
        <taxon>Panicum</taxon>
        <taxon>Panicum sect. Hiantes</taxon>
    </lineage>
</organism>
<accession>A0A8T0UPS5</accession>
<comment type="caution">
    <text evidence="2">The sequence shown here is derived from an EMBL/GenBank/DDBJ whole genome shotgun (WGS) entry which is preliminary data.</text>
</comment>
<dbReference type="GO" id="GO:0005634">
    <property type="term" value="C:nucleus"/>
    <property type="evidence" value="ECO:0007669"/>
    <property type="project" value="TreeGrafter"/>
</dbReference>
<dbReference type="GO" id="GO:0003723">
    <property type="term" value="F:RNA binding"/>
    <property type="evidence" value="ECO:0007669"/>
    <property type="project" value="TreeGrafter"/>
</dbReference>
<dbReference type="GO" id="GO:0000956">
    <property type="term" value="P:nuclear-transcribed mRNA catabolic process"/>
    <property type="evidence" value="ECO:0007669"/>
    <property type="project" value="TreeGrafter"/>
</dbReference>
<dbReference type="GO" id="GO:0004534">
    <property type="term" value="F:5'-3' RNA exonuclease activity"/>
    <property type="evidence" value="ECO:0007669"/>
    <property type="project" value="TreeGrafter"/>
</dbReference>
<keyword evidence="3" id="KW-1185">Reference proteome</keyword>
<evidence type="ECO:0000259" key="1">
    <source>
        <dbReference type="Pfam" id="PF03159"/>
    </source>
</evidence>
<dbReference type="PANTHER" id="PTHR12341:SF39">
    <property type="entry name" value="5'-3' EXORIBONUCLEASE"/>
    <property type="match status" value="1"/>
</dbReference>
<dbReference type="Pfam" id="PF03159">
    <property type="entry name" value="XRN_N"/>
    <property type="match status" value="1"/>
</dbReference>
<dbReference type="CDD" id="cd18673">
    <property type="entry name" value="PIN_XRN1-2-like"/>
    <property type="match status" value="1"/>
</dbReference>
<dbReference type="PANTHER" id="PTHR12341">
    <property type="entry name" value="5'-&gt;3' EXORIBONUCLEASE"/>
    <property type="match status" value="1"/>
</dbReference>